<keyword evidence="2" id="KW-1185">Reference proteome</keyword>
<comment type="caution">
    <text evidence="1">The sequence shown here is derived from an EMBL/GenBank/DDBJ whole genome shotgun (WGS) entry which is preliminary data.</text>
</comment>
<reference evidence="1 2" key="1">
    <citation type="submission" date="2019-08" db="EMBL/GenBank/DDBJ databases">
        <title>A chromosome-level genome assembly, high-density linkage maps, and genome scans reveal the genomic architecture of hybrid incompatibilities underlying speciation via character displacement in darters (Percidae: Etheostominae).</title>
        <authorList>
            <person name="Moran R.L."/>
            <person name="Catchen J.M."/>
            <person name="Fuller R.C."/>
        </authorList>
    </citation>
    <scope>NUCLEOTIDE SEQUENCE [LARGE SCALE GENOMIC DNA]</scope>
    <source>
        <strain evidence="1">EspeVRDwgs_2016</strain>
        <tissue evidence="1">Muscle</tissue>
    </source>
</reference>
<proteinExistence type="predicted"/>
<sequence>MDMPNSSIQIREFFSLRTIYPKKPFGGNEKDLLHHGKECQVLIFWSTFREEPNRNIYHPHKMIVQPRMVQQPSIHEVLKCMEKV</sequence>
<gene>
    <name evidence="1" type="ORF">FQN60_008744</name>
</gene>
<organism evidence="1 2">
    <name type="scientific">Etheostoma spectabile</name>
    <name type="common">orangethroat darter</name>
    <dbReference type="NCBI Taxonomy" id="54343"/>
    <lineage>
        <taxon>Eukaryota</taxon>
        <taxon>Metazoa</taxon>
        <taxon>Chordata</taxon>
        <taxon>Craniata</taxon>
        <taxon>Vertebrata</taxon>
        <taxon>Euteleostomi</taxon>
        <taxon>Actinopterygii</taxon>
        <taxon>Neopterygii</taxon>
        <taxon>Teleostei</taxon>
        <taxon>Neoteleostei</taxon>
        <taxon>Acanthomorphata</taxon>
        <taxon>Eupercaria</taxon>
        <taxon>Perciformes</taxon>
        <taxon>Percoidei</taxon>
        <taxon>Percidae</taxon>
        <taxon>Etheostomatinae</taxon>
        <taxon>Etheostoma</taxon>
    </lineage>
</organism>
<dbReference type="AlphaFoldDB" id="A0A5J5CJK8"/>
<evidence type="ECO:0000313" key="2">
    <source>
        <dbReference type="Proteomes" id="UP000327493"/>
    </source>
</evidence>
<protein>
    <submittedName>
        <fullName evidence="1">Uncharacterized protein</fullName>
    </submittedName>
</protein>
<name>A0A5J5CJK8_9PERO</name>
<accession>A0A5J5CJK8</accession>
<evidence type="ECO:0000313" key="1">
    <source>
        <dbReference type="EMBL" id="KAA8582004.1"/>
    </source>
</evidence>
<dbReference type="EMBL" id="VOFY01000020">
    <property type="protein sequence ID" value="KAA8582004.1"/>
    <property type="molecule type" value="Genomic_DNA"/>
</dbReference>
<dbReference type="Proteomes" id="UP000327493">
    <property type="component" value="Chromosome 20"/>
</dbReference>